<dbReference type="CDD" id="cd04301">
    <property type="entry name" value="NAT_SF"/>
    <property type="match status" value="1"/>
</dbReference>
<feature type="domain" description="N-acetyltransferase" evidence="1">
    <location>
        <begin position="3"/>
        <end position="157"/>
    </location>
</feature>
<dbReference type="SUPFAM" id="SSF55729">
    <property type="entry name" value="Acyl-CoA N-acyltransferases (Nat)"/>
    <property type="match status" value="1"/>
</dbReference>
<evidence type="ECO:0000313" key="3">
    <source>
        <dbReference type="Proteomes" id="UP000886814"/>
    </source>
</evidence>
<sequence length="157" mass="17865">MQYKIRKMTEEEYPLLEDFLYESLFVPQGKPPFPRSILQTPEMQMYIADFGSSEHDAAFSAEADGKIVGAAWVRIMEDYGHIDDETPSLAIALYKEYRGMGIGTALLQELLAFLKAQGYSRVSLSVQKANQAVNLYRRAGFEVYLDREEDYVMAVSL</sequence>
<dbReference type="Pfam" id="PF00583">
    <property type="entry name" value="Acetyltransf_1"/>
    <property type="match status" value="1"/>
</dbReference>
<reference evidence="2" key="1">
    <citation type="journal article" date="2021" name="PeerJ">
        <title>Extensive microbial diversity within the chicken gut microbiome revealed by metagenomics and culture.</title>
        <authorList>
            <person name="Gilroy R."/>
            <person name="Ravi A."/>
            <person name="Getino M."/>
            <person name="Pursley I."/>
            <person name="Horton D.L."/>
            <person name="Alikhan N.F."/>
            <person name="Baker D."/>
            <person name="Gharbi K."/>
            <person name="Hall N."/>
            <person name="Watson M."/>
            <person name="Adriaenssens E.M."/>
            <person name="Foster-Nyarko E."/>
            <person name="Jarju S."/>
            <person name="Secka A."/>
            <person name="Antonio M."/>
            <person name="Oren A."/>
            <person name="Chaudhuri R.R."/>
            <person name="La Ragione R."/>
            <person name="Hildebrand F."/>
            <person name="Pallen M.J."/>
        </authorList>
    </citation>
    <scope>NUCLEOTIDE SEQUENCE</scope>
    <source>
        <strain evidence="2">CHK195-9823</strain>
    </source>
</reference>
<name>A0A9D1PA30_9FIRM</name>
<dbReference type="InterPro" id="IPR050276">
    <property type="entry name" value="MshD_Acetyltransferase"/>
</dbReference>
<evidence type="ECO:0000313" key="2">
    <source>
        <dbReference type="EMBL" id="HIV37445.1"/>
    </source>
</evidence>
<dbReference type="EMBL" id="DXIQ01000003">
    <property type="protein sequence ID" value="HIV37445.1"/>
    <property type="molecule type" value="Genomic_DNA"/>
</dbReference>
<gene>
    <name evidence="2" type="ORF">H9747_00350</name>
</gene>
<dbReference type="AlphaFoldDB" id="A0A9D1PA30"/>
<dbReference type="InterPro" id="IPR000182">
    <property type="entry name" value="GNAT_dom"/>
</dbReference>
<evidence type="ECO:0000259" key="1">
    <source>
        <dbReference type="PROSITE" id="PS51186"/>
    </source>
</evidence>
<dbReference type="InterPro" id="IPR016181">
    <property type="entry name" value="Acyl_CoA_acyltransferase"/>
</dbReference>
<comment type="caution">
    <text evidence="2">The sequence shown here is derived from an EMBL/GenBank/DDBJ whole genome shotgun (WGS) entry which is preliminary data.</text>
</comment>
<dbReference type="Gene3D" id="3.40.630.30">
    <property type="match status" value="1"/>
</dbReference>
<proteinExistence type="predicted"/>
<organism evidence="2 3">
    <name type="scientific">Candidatus Blautia stercorigallinarum</name>
    <dbReference type="NCBI Taxonomy" id="2838501"/>
    <lineage>
        <taxon>Bacteria</taxon>
        <taxon>Bacillati</taxon>
        <taxon>Bacillota</taxon>
        <taxon>Clostridia</taxon>
        <taxon>Lachnospirales</taxon>
        <taxon>Lachnospiraceae</taxon>
        <taxon>Blautia</taxon>
    </lineage>
</organism>
<protein>
    <submittedName>
        <fullName evidence="2">GNAT family N-acetyltransferase</fullName>
    </submittedName>
</protein>
<accession>A0A9D1PA30</accession>
<reference evidence="2" key="2">
    <citation type="submission" date="2021-04" db="EMBL/GenBank/DDBJ databases">
        <authorList>
            <person name="Gilroy R."/>
        </authorList>
    </citation>
    <scope>NUCLEOTIDE SEQUENCE</scope>
    <source>
        <strain evidence="2">CHK195-9823</strain>
    </source>
</reference>
<dbReference type="Proteomes" id="UP000886814">
    <property type="component" value="Unassembled WGS sequence"/>
</dbReference>
<dbReference type="PANTHER" id="PTHR43617">
    <property type="entry name" value="L-AMINO ACID N-ACETYLTRANSFERASE"/>
    <property type="match status" value="1"/>
</dbReference>
<dbReference type="GO" id="GO:0016747">
    <property type="term" value="F:acyltransferase activity, transferring groups other than amino-acyl groups"/>
    <property type="evidence" value="ECO:0007669"/>
    <property type="project" value="InterPro"/>
</dbReference>
<dbReference type="PROSITE" id="PS51186">
    <property type="entry name" value="GNAT"/>
    <property type="match status" value="1"/>
</dbReference>